<keyword evidence="3" id="KW-0804">Transcription</keyword>
<proteinExistence type="predicted"/>
<name>A0ABN6NH45_THEBO</name>
<dbReference type="Pfam" id="PF13560">
    <property type="entry name" value="HTH_31"/>
    <property type="match status" value="1"/>
</dbReference>
<accession>A0ABN6NH45</accession>
<dbReference type="InterPro" id="IPR039418">
    <property type="entry name" value="LexA-like"/>
</dbReference>
<dbReference type="PANTHER" id="PTHR40661">
    <property type="match status" value="1"/>
</dbReference>
<dbReference type="Gene3D" id="2.10.109.10">
    <property type="entry name" value="Umud Fragment, subunit A"/>
    <property type="match status" value="1"/>
</dbReference>
<keyword evidence="6" id="KW-1185">Reference proteome</keyword>
<organism evidence="5 6">
    <name type="scientific">Thermus brockianus</name>
    <dbReference type="NCBI Taxonomy" id="56956"/>
    <lineage>
        <taxon>Bacteria</taxon>
        <taxon>Thermotogati</taxon>
        <taxon>Deinococcota</taxon>
        <taxon>Deinococci</taxon>
        <taxon>Thermales</taxon>
        <taxon>Thermaceae</taxon>
        <taxon>Thermus</taxon>
    </lineage>
</organism>
<dbReference type="InterPro" id="IPR001387">
    <property type="entry name" value="Cro/C1-type_HTH"/>
</dbReference>
<evidence type="ECO:0000313" key="6">
    <source>
        <dbReference type="Proteomes" id="UP000831120"/>
    </source>
</evidence>
<sequence>MVEAVESKKVGQLLKARREELGLTQEEVALRAGVSPSLVAKLEQGRQDIWDMKVSNFVGLARALQLDPTHLRQLFSDVEQSVLKATLAPATTKTAPVLGEAAAGKPFEYPIPADLYRPTTAIFFVSGDSMDDGTEDAIREGDMVLVDTSVKELKPGGLYVLEIVGDGYTLKEARKLNGEWVFMPWNPKHPAVRPDEVKVVGKVYAVNRFRTVRR</sequence>
<keyword evidence="2" id="KW-0238">DNA-binding</keyword>
<gene>
    <name evidence="5" type="ORF">TbrSNM41_17160</name>
</gene>
<evidence type="ECO:0000256" key="1">
    <source>
        <dbReference type="ARBA" id="ARBA00023015"/>
    </source>
</evidence>
<dbReference type="CDD" id="cd00093">
    <property type="entry name" value="HTH_XRE"/>
    <property type="match status" value="1"/>
</dbReference>
<reference evidence="5 6" key="1">
    <citation type="journal article" date="2022" name="Microbiol. Resour. Announc.">
        <title>Complete Genome Sequences of Thermus Strains Isolated from Senami Hot Spring in Japan.</title>
        <authorList>
            <person name="Miyazaki K."/>
        </authorList>
    </citation>
    <scope>NUCLEOTIDE SEQUENCE [LARGE SCALE GENOMIC DNA]</scope>
    <source>
        <strain evidence="5 6">SNM4-1</strain>
    </source>
</reference>
<dbReference type="RefSeq" id="WP_244362259.1">
    <property type="nucleotide sequence ID" value="NZ_AP025593.1"/>
</dbReference>
<evidence type="ECO:0000256" key="3">
    <source>
        <dbReference type="ARBA" id="ARBA00023163"/>
    </source>
</evidence>
<dbReference type="PANTHER" id="PTHR40661:SF3">
    <property type="entry name" value="FELS-1 PROPHAGE TRANSCRIPTIONAL REGULATOR"/>
    <property type="match status" value="1"/>
</dbReference>
<dbReference type="SUPFAM" id="SSF47413">
    <property type="entry name" value="lambda repressor-like DNA-binding domains"/>
    <property type="match status" value="1"/>
</dbReference>
<dbReference type="EMBL" id="AP025593">
    <property type="protein sequence ID" value="BDG16982.1"/>
    <property type="molecule type" value="Genomic_DNA"/>
</dbReference>
<dbReference type="InterPro" id="IPR010982">
    <property type="entry name" value="Lambda_DNA-bd_dom_sf"/>
</dbReference>
<evidence type="ECO:0000259" key="4">
    <source>
        <dbReference type="PROSITE" id="PS50943"/>
    </source>
</evidence>
<dbReference type="PROSITE" id="PS50943">
    <property type="entry name" value="HTH_CROC1"/>
    <property type="match status" value="1"/>
</dbReference>
<dbReference type="Gene3D" id="1.10.260.40">
    <property type="entry name" value="lambda repressor-like DNA-binding domains"/>
    <property type="match status" value="1"/>
</dbReference>
<keyword evidence="1" id="KW-0805">Transcription regulation</keyword>
<dbReference type="Proteomes" id="UP000831120">
    <property type="component" value="Chromosome"/>
</dbReference>
<dbReference type="InterPro" id="IPR015927">
    <property type="entry name" value="Peptidase_S24_S26A/B/C"/>
</dbReference>
<evidence type="ECO:0000313" key="5">
    <source>
        <dbReference type="EMBL" id="BDG16982.1"/>
    </source>
</evidence>
<dbReference type="Pfam" id="PF00717">
    <property type="entry name" value="Peptidase_S24"/>
    <property type="match status" value="1"/>
</dbReference>
<protein>
    <recommendedName>
        <fullName evidence="4">HTH cro/C1-type domain-containing protein</fullName>
    </recommendedName>
</protein>
<dbReference type="InterPro" id="IPR036286">
    <property type="entry name" value="LexA/Signal_pep-like_sf"/>
</dbReference>
<dbReference type="SUPFAM" id="SSF51306">
    <property type="entry name" value="LexA/Signal peptidase"/>
    <property type="match status" value="1"/>
</dbReference>
<evidence type="ECO:0000256" key="2">
    <source>
        <dbReference type="ARBA" id="ARBA00023125"/>
    </source>
</evidence>
<dbReference type="CDD" id="cd06529">
    <property type="entry name" value="S24_LexA-like"/>
    <property type="match status" value="1"/>
</dbReference>
<feature type="domain" description="HTH cro/C1-type" evidence="4">
    <location>
        <begin position="14"/>
        <end position="71"/>
    </location>
</feature>
<dbReference type="SMART" id="SM00530">
    <property type="entry name" value="HTH_XRE"/>
    <property type="match status" value="1"/>
</dbReference>